<keyword evidence="7" id="KW-1185">Reference proteome</keyword>
<dbReference type="OrthoDB" id="1185556at2"/>
<dbReference type="GO" id="GO:0006352">
    <property type="term" value="P:DNA-templated transcription initiation"/>
    <property type="evidence" value="ECO:0007669"/>
    <property type="project" value="InterPro"/>
</dbReference>
<reference evidence="6 7" key="1">
    <citation type="submission" date="2012-05" db="EMBL/GenBank/DDBJ databases">
        <title>Finished chromosome of genome of Chamaesiphon sp. PCC 6605.</title>
        <authorList>
            <consortium name="US DOE Joint Genome Institute"/>
            <person name="Gugger M."/>
            <person name="Coursin T."/>
            <person name="Rippka R."/>
            <person name="Tandeau De Marsac N."/>
            <person name="Huntemann M."/>
            <person name="Wei C.-L."/>
            <person name="Han J."/>
            <person name="Detter J.C."/>
            <person name="Han C."/>
            <person name="Tapia R."/>
            <person name="Chen A."/>
            <person name="Kyrpides N."/>
            <person name="Mavromatis K."/>
            <person name="Markowitz V."/>
            <person name="Szeto E."/>
            <person name="Ivanova N."/>
            <person name="Pagani I."/>
            <person name="Pati A."/>
            <person name="Goodwin L."/>
            <person name="Nordberg H.P."/>
            <person name="Cantor M.N."/>
            <person name="Hua S.X."/>
            <person name="Woyke T."/>
            <person name="Kerfeld C.A."/>
        </authorList>
    </citation>
    <scope>NUCLEOTIDE SEQUENCE [LARGE SCALE GENOMIC DNA]</scope>
    <source>
        <strain evidence="7">ATCC 27169 / PCC 6605</strain>
    </source>
</reference>
<dbReference type="Gene3D" id="1.20.120.1810">
    <property type="match status" value="1"/>
</dbReference>
<dbReference type="Pfam" id="PF04539">
    <property type="entry name" value="Sigma70_r3"/>
    <property type="match status" value="1"/>
</dbReference>
<dbReference type="InterPro" id="IPR007627">
    <property type="entry name" value="RNA_pol_sigma70_r2"/>
</dbReference>
<dbReference type="InterPro" id="IPR007630">
    <property type="entry name" value="RNA_pol_sigma70_r4"/>
</dbReference>
<dbReference type="InterPro" id="IPR013324">
    <property type="entry name" value="RNA_pol_sigma_r3/r4-like"/>
</dbReference>
<dbReference type="SUPFAM" id="SSF88659">
    <property type="entry name" value="Sigma3 and sigma4 domains of RNA polymerase sigma factors"/>
    <property type="match status" value="2"/>
</dbReference>
<dbReference type="InterPro" id="IPR013325">
    <property type="entry name" value="RNA_pol_sigma_r2"/>
</dbReference>
<dbReference type="NCBIfam" id="TIGR02937">
    <property type="entry name" value="sigma70-ECF"/>
    <property type="match status" value="1"/>
</dbReference>
<evidence type="ECO:0000256" key="2">
    <source>
        <dbReference type="ARBA" id="ARBA00023082"/>
    </source>
</evidence>
<keyword evidence="3" id="KW-0238">DNA-binding</keyword>
<dbReference type="InterPro" id="IPR014284">
    <property type="entry name" value="RNA_pol_sigma-70_dom"/>
</dbReference>
<evidence type="ECO:0000259" key="5">
    <source>
        <dbReference type="PROSITE" id="PS00715"/>
    </source>
</evidence>
<dbReference type="Proteomes" id="UP000010366">
    <property type="component" value="Chromosome"/>
</dbReference>
<feature type="domain" description="RNA polymerase sigma-70" evidence="5">
    <location>
        <begin position="57"/>
        <end position="70"/>
    </location>
</feature>
<sequence length="257" mass="29853">MTTVLECDLKHHSLQLLREYQQTGKARLRNQIVELNLGLVRKEAHYWVSQCKETYDDLLQVGSIGLINAIDKFEVSKGYAFSTFAMPYIRGEIQHYLRDKSSVLKMPRKWFALIQQSATIIKNFQAEYQRQPTETEIAQALDISLIEWQEIKMAYQNRQPVSLDCPVGSDEEANNLADLLPDKHYQSFQLTQEDRMRVQQSLVSLEQHTRQILEFVFLHDLTQKQVAERMDISVITVSRHVKKGLNVLKSMLVNNDA</sequence>
<evidence type="ECO:0000313" key="6">
    <source>
        <dbReference type="EMBL" id="AFY96411.1"/>
    </source>
</evidence>
<keyword evidence="4" id="KW-0804">Transcription</keyword>
<evidence type="ECO:0000256" key="3">
    <source>
        <dbReference type="ARBA" id="ARBA00023125"/>
    </source>
</evidence>
<keyword evidence="1" id="KW-0805">Transcription regulation</keyword>
<dbReference type="GO" id="GO:0016987">
    <property type="term" value="F:sigma factor activity"/>
    <property type="evidence" value="ECO:0007669"/>
    <property type="project" value="UniProtKB-KW"/>
</dbReference>
<evidence type="ECO:0000313" key="7">
    <source>
        <dbReference type="Proteomes" id="UP000010366"/>
    </source>
</evidence>
<dbReference type="InterPro" id="IPR007624">
    <property type="entry name" value="RNA_pol_sigma70_r3"/>
</dbReference>
<dbReference type="InterPro" id="IPR036388">
    <property type="entry name" value="WH-like_DNA-bd_sf"/>
</dbReference>
<dbReference type="Pfam" id="PF04542">
    <property type="entry name" value="Sigma70_r2"/>
    <property type="match status" value="1"/>
</dbReference>
<name>K9UPQ6_CHAP6</name>
<dbReference type="PANTHER" id="PTHR30385">
    <property type="entry name" value="SIGMA FACTOR F FLAGELLAR"/>
    <property type="match status" value="1"/>
</dbReference>
<dbReference type="Pfam" id="PF04545">
    <property type="entry name" value="Sigma70_r4"/>
    <property type="match status" value="1"/>
</dbReference>
<dbReference type="NCBIfam" id="NF005644">
    <property type="entry name" value="PRK07408.1"/>
    <property type="match status" value="1"/>
</dbReference>
<dbReference type="EMBL" id="CP003600">
    <property type="protein sequence ID" value="AFY96411.1"/>
    <property type="molecule type" value="Genomic_DNA"/>
</dbReference>
<dbReference type="AlphaFoldDB" id="K9UPQ6"/>
<dbReference type="STRING" id="1173020.Cha6605_5532"/>
<dbReference type="KEGG" id="cmp:Cha6605_5532"/>
<accession>K9UPQ6</accession>
<gene>
    <name evidence="6" type="ORF">Cha6605_5532</name>
</gene>
<dbReference type="PANTHER" id="PTHR30385:SF4">
    <property type="entry name" value="RNA POLYMERASE SIGMA-E FACTOR"/>
    <property type="match status" value="1"/>
</dbReference>
<dbReference type="InterPro" id="IPR000943">
    <property type="entry name" value="RNA_pol_sigma70"/>
</dbReference>
<dbReference type="SUPFAM" id="SSF88946">
    <property type="entry name" value="Sigma2 domain of RNA polymerase sigma factors"/>
    <property type="match status" value="1"/>
</dbReference>
<dbReference type="RefSeq" id="WP_015162493.1">
    <property type="nucleotide sequence ID" value="NC_019697.1"/>
</dbReference>
<keyword evidence="2" id="KW-0731">Sigma factor</keyword>
<dbReference type="PATRIC" id="fig|1173020.3.peg.6357"/>
<dbReference type="eggNOG" id="COG1191">
    <property type="taxonomic scope" value="Bacteria"/>
</dbReference>
<protein>
    <submittedName>
        <fullName evidence="6">RNA polymerase sigma factor, sigma-70 family</fullName>
    </submittedName>
</protein>
<dbReference type="PROSITE" id="PS00715">
    <property type="entry name" value="SIGMA70_1"/>
    <property type="match status" value="1"/>
</dbReference>
<proteinExistence type="predicted"/>
<organism evidence="6 7">
    <name type="scientific">Chamaesiphon minutus (strain ATCC 27169 / PCC 6605)</name>
    <dbReference type="NCBI Taxonomy" id="1173020"/>
    <lineage>
        <taxon>Bacteria</taxon>
        <taxon>Bacillati</taxon>
        <taxon>Cyanobacteriota</taxon>
        <taxon>Cyanophyceae</taxon>
        <taxon>Gomontiellales</taxon>
        <taxon>Chamaesiphonaceae</taxon>
        <taxon>Chamaesiphon</taxon>
    </lineage>
</organism>
<evidence type="ECO:0000256" key="1">
    <source>
        <dbReference type="ARBA" id="ARBA00023015"/>
    </source>
</evidence>
<dbReference type="GO" id="GO:0003677">
    <property type="term" value="F:DNA binding"/>
    <property type="evidence" value="ECO:0007669"/>
    <property type="project" value="UniProtKB-KW"/>
</dbReference>
<dbReference type="HOGENOM" id="CLU_014793_8_5_3"/>
<dbReference type="Gene3D" id="1.10.10.10">
    <property type="entry name" value="Winged helix-like DNA-binding domain superfamily/Winged helix DNA-binding domain"/>
    <property type="match status" value="2"/>
</dbReference>
<evidence type="ECO:0000256" key="4">
    <source>
        <dbReference type="ARBA" id="ARBA00023163"/>
    </source>
</evidence>